<keyword evidence="2" id="KW-1185">Reference proteome</keyword>
<proteinExistence type="predicted"/>
<evidence type="ECO:0000313" key="1">
    <source>
        <dbReference type="EMBL" id="GEQ02384.1"/>
    </source>
</evidence>
<sequence length="69" mass="7726">MLFKANSCSSGTFKAFSVCDCSEEDQLSTFALNCCCKFSKGVNALIGVIKTIQRNTITYNKNRLIFYTH</sequence>
<dbReference type="EMBL" id="BKAW01000005">
    <property type="protein sequence ID" value="GEQ02384.1"/>
    <property type="molecule type" value="Genomic_DNA"/>
</dbReference>
<organism evidence="1 2">
    <name type="scientific">Staphylococcus ureilyticus</name>
    <name type="common">Staphylococcus cohnii subsp. urealyticus</name>
    <dbReference type="NCBI Taxonomy" id="94138"/>
    <lineage>
        <taxon>Bacteria</taxon>
        <taxon>Bacillati</taxon>
        <taxon>Bacillota</taxon>
        <taxon>Bacilli</taxon>
        <taxon>Bacillales</taxon>
        <taxon>Staphylococcaceae</taxon>
        <taxon>Staphylococcus</taxon>
        <taxon>Staphylococcus cohnii species complex</taxon>
    </lineage>
</organism>
<reference evidence="1 2" key="1">
    <citation type="submission" date="2019-07" db="EMBL/GenBank/DDBJ databases">
        <title>Whole genome shotgun sequence of Staphylococcus cohnii subsp. urealyticus NBRC 109766.</title>
        <authorList>
            <person name="Hosoyama A."/>
            <person name="Uohara A."/>
            <person name="Ohji S."/>
            <person name="Ichikawa N."/>
        </authorList>
    </citation>
    <scope>NUCLEOTIDE SEQUENCE [LARGE SCALE GENOMIC DNA]</scope>
    <source>
        <strain evidence="1 2">NBRC 109766</strain>
    </source>
</reference>
<name>A0AB34AIN7_STAUR</name>
<comment type="caution">
    <text evidence="1">The sequence shown here is derived from an EMBL/GenBank/DDBJ whole genome shotgun (WGS) entry which is preliminary data.</text>
</comment>
<dbReference type="AlphaFoldDB" id="A0AB34AIN7"/>
<protein>
    <submittedName>
        <fullName evidence="1">Uncharacterized protein</fullName>
    </submittedName>
</protein>
<dbReference type="Proteomes" id="UP000321839">
    <property type="component" value="Unassembled WGS sequence"/>
</dbReference>
<accession>A0AB34AIN7</accession>
<evidence type="ECO:0000313" key="2">
    <source>
        <dbReference type="Proteomes" id="UP000321839"/>
    </source>
</evidence>
<gene>
    <name evidence="1" type="ORF">SCO02_08250</name>
</gene>